<dbReference type="GO" id="GO:0043565">
    <property type="term" value="F:sequence-specific DNA binding"/>
    <property type="evidence" value="ECO:0007669"/>
    <property type="project" value="TreeGrafter"/>
</dbReference>
<dbReference type="PROSITE" id="PS50931">
    <property type="entry name" value="HTH_LYSR"/>
    <property type="match status" value="1"/>
</dbReference>
<dbReference type="PANTHER" id="PTHR30537">
    <property type="entry name" value="HTH-TYPE TRANSCRIPTIONAL REGULATOR"/>
    <property type="match status" value="1"/>
</dbReference>
<evidence type="ECO:0000256" key="1">
    <source>
        <dbReference type="ARBA" id="ARBA00003502"/>
    </source>
</evidence>
<reference evidence="7" key="1">
    <citation type="submission" date="2021-02" db="EMBL/GenBank/DDBJ databases">
        <title>Genomic Encyclopedia of Type Strains, Phase IV (KMG-V): Genome sequencing to study the core and pangenomes of soil and plant-associated prokaryotes.</title>
        <authorList>
            <person name="Whitman W."/>
        </authorList>
    </citation>
    <scope>NUCLEOTIDE SEQUENCE</scope>
    <source>
        <strain evidence="7">USDA 406</strain>
    </source>
</reference>
<dbReference type="Gene3D" id="1.10.10.10">
    <property type="entry name" value="Winged helix-like DNA-binding domain superfamily/Winged helix DNA-binding domain"/>
    <property type="match status" value="1"/>
</dbReference>
<dbReference type="GO" id="GO:0006351">
    <property type="term" value="P:DNA-templated transcription"/>
    <property type="evidence" value="ECO:0007669"/>
    <property type="project" value="TreeGrafter"/>
</dbReference>
<gene>
    <name evidence="7" type="ORF">JOH49_009510</name>
</gene>
<dbReference type="InterPro" id="IPR000847">
    <property type="entry name" value="LysR_HTH_N"/>
</dbReference>
<evidence type="ECO:0000313" key="8">
    <source>
        <dbReference type="Proteomes" id="UP000673383"/>
    </source>
</evidence>
<keyword evidence="4 7" id="KW-0238">DNA-binding</keyword>
<keyword evidence="3" id="KW-0805">Transcription regulation</keyword>
<dbReference type="Pfam" id="PF00126">
    <property type="entry name" value="HTH_1"/>
    <property type="match status" value="1"/>
</dbReference>
<comment type="function">
    <text evidence="1">NodD regulates the expression of the nodABCFE genes which encode other nodulation proteins. NodD is also a negative regulator of its own expression. Binds flavonoids as inducers.</text>
</comment>
<evidence type="ECO:0000256" key="4">
    <source>
        <dbReference type="ARBA" id="ARBA00023125"/>
    </source>
</evidence>
<proteinExistence type="inferred from homology"/>
<dbReference type="InterPro" id="IPR036388">
    <property type="entry name" value="WH-like_DNA-bd_sf"/>
</dbReference>
<dbReference type="PRINTS" id="PR00039">
    <property type="entry name" value="HTHLYSR"/>
</dbReference>
<dbReference type="PANTHER" id="PTHR30537:SF74">
    <property type="entry name" value="HTH-TYPE TRANSCRIPTIONAL REGULATOR TRPI"/>
    <property type="match status" value="1"/>
</dbReference>
<dbReference type="InterPro" id="IPR036390">
    <property type="entry name" value="WH_DNA-bd_sf"/>
</dbReference>
<organism evidence="7 8">
    <name type="scientific">Bradyrhizobium elkanii</name>
    <dbReference type="NCBI Taxonomy" id="29448"/>
    <lineage>
        <taxon>Bacteria</taxon>
        <taxon>Pseudomonadati</taxon>
        <taxon>Pseudomonadota</taxon>
        <taxon>Alphaproteobacteria</taxon>
        <taxon>Hyphomicrobiales</taxon>
        <taxon>Nitrobacteraceae</taxon>
        <taxon>Bradyrhizobium</taxon>
    </lineage>
</organism>
<name>A0A8I1YHT2_BRAEL</name>
<dbReference type="InterPro" id="IPR005119">
    <property type="entry name" value="LysR_subst-bd"/>
</dbReference>
<dbReference type="Gene3D" id="3.40.190.10">
    <property type="entry name" value="Periplasmic binding protein-like II"/>
    <property type="match status" value="2"/>
</dbReference>
<accession>A0A8I1YHT2</accession>
<comment type="caution">
    <text evidence="7">The sequence shown here is derived from an EMBL/GenBank/DDBJ whole genome shotgun (WGS) entry which is preliminary data.</text>
</comment>
<evidence type="ECO:0000259" key="6">
    <source>
        <dbReference type="PROSITE" id="PS50931"/>
    </source>
</evidence>
<comment type="similarity">
    <text evidence="2">Belongs to the LysR transcriptional regulatory family.</text>
</comment>
<keyword evidence="5" id="KW-0804">Transcription</keyword>
<dbReference type="SUPFAM" id="SSF46785">
    <property type="entry name" value="Winged helix' DNA-binding domain"/>
    <property type="match status" value="1"/>
</dbReference>
<evidence type="ECO:0000313" key="7">
    <source>
        <dbReference type="EMBL" id="MBP1299757.1"/>
    </source>
</evidence>
<evidence type="ECO:0000256" key="3">
    <source>
        <dbReference type="ARBA" id="ARBA00023015"/>
    </source>
</evidence>
<dbReference type="Proteomes" id="UP000673383">
    <property type="component" value="Unassembled WGS sequence"/>
</dbReference>
<sequence length="320" mass="36458">MRKLPILKSLHLFEAVSEFPSFSRAAERLNMTTGAVSYQMRLLEDWFGRRLFVRHSSGVRLTSDGEQLKRSCASAFTMLEKGCYELRRSDGGRSVVVGCSTTFLSHGLLPRIGRFRQLYQDIDFVFETDADLDALAVGAVDVLFVSGLLKRPLPVREVHVSNEMIGPVCAPAMLETIKSPADILSIPLLHEAARMDGWNEWASAAAICLQGSRLVVFDTFPWLSRQQKVGLAPQYLRKFWFEATLRRENLWLRLALRRSIAQSTCLSMGTREIWRLLKSLNDGSCQKYSVRIRYRLCRLQLERSSGPLSIRLRPMRASKR</sequence>
<dbReference type="EMBL" id="JAFICZ010000001">
    <property type="protein sequence ID" value="MBP1299757.1"/>
    <property type="molecule type" value="Genomic_DNA"/>
</dbReference>
<protein>
    <submittedName>
        <fullName evidence="7">DNA-binding transcriptional LysR family regulator</fullName>
    </submittedName>
</protein>
<dbReference type="GO" id="GO:0003700">
    <property type="term" value="F:DNA-binding transcription factor activity"/>
    <property type="evidence" value="ECO:0007669"/>
    <property type="project" value="InterPro"/>
</dbReference>
<dbReference type="Pfam" id="PF03466">
    <property type="entry name" value="LysR_substrate"/>
    <property type="match status" value="1"/>
</dbReference>
<dbReference type="AlphaFoldDB" id="A0A8I1YHT2"/>
<dbReference type="InterPro" id="IPR058163">
    <property type="entry name" value="LysR-type_TF_proteobact-type"/>
</dbReference>
<evidence type="ECO:0000256" key="2">
    <source>
        <dbReference type="ARBA" id="ARBA00009437"/>
    </source>
</evidence>
<dbReference type="SUPFAM" id="SSF53850">
    <property type="entry name" value="Periplasmic binding protein-like II"/>
    <property type="match status" value="1"/>
</dbReference>
<feature type="domain" description="HTH lysR-type" evidence="6">
    <location>
        <begin position="5"/>
        <end position="62"/>
    </location>
</feature>
<evidence type="ECO:0000256" key="5">
    <source>
        <dbReference type="ARBA" id="ARBA00023163"/>
    </source>
</evidence>